<name>A0A5P1ECG2_ASPOF</name>
<feature type="compositionally biased region" description="Basic and acidic residues" evidence="1">
    <location>
        <begin position="28"/>
        <end position="43"/>
    </location>
</feature>
<protein>
    <submittedName>
        <fullName evidence="2">Uncharacterized protein</fullName>
    </submittedName>
</protein>
<dbReference type="Gramene" id="ONK62897">
    <property type="protein sequence ID" value="ONK62897"/>
    <property type="gene ID" value="A4U43_C07F9260"/>
</dbReference>
<dbReference type="AlphaFoldDB" id="A0A5P1ECG2"/>
<organism evidence="2 3">
    <name type="scientific">Asparagus officinalis</name>
    <name type="common">Garden asparagus</name>
    <dbReference type="NCBI Taxonomy" id="4686"/>
    <lineage>
        <taxon>Eukaryota</taxon>
        <taxon>Viridiplantae</taxon>
        <taxon>Streptophyta</taxon>
        <taxon>Embryophyta</taxon>
        <taxon>Tracheophyta</taxon>
        <taxon>Spermatophyta</taxon>
        <taxon>Magnoliopsida</taxon>
        <taxon>Liliopsida</taxon>
        <taxon>Asparagales</taxon>
        <taxon>Asparagaceae</taxon>
        <taxon>Asparagoideae</taxon>
        <taxon>Asparagus</taxon>
    </lineage>
</organism>
<dbReference type="Proteomes" id="UP000243459">
    <property type="component" value="Chromosome 7"/>
</dbReference>
<reference evidence="3" key="1">
    <citation type="journal article" date="2017" name="Nat. Commun.">
        <title>The asparagus genome sheds light on the origin and evolution of a young Y chromosome.</title>
        <authorList>
            <person name="Harkess A."/>
            <person name="Zhou J."/>
            <person name="Xu C."/>
            <person name="Bowers J.E."/>
            <person name="Van der Hulst R."/>
            <person name="Ayyampalayam S."/>
            <person name="Mercati F."/>
            <person name="Riccardi P."/>
            <person name="McKain M.R."/>
            <person name="Kakrana A."/>
            <person name="Tang H."/>
            <person name="Ray J."/>
            <person name="Groenendijk J."/>
            <person name="Arikit S."/>
            <person name="Mathioni S.M."/>
            <person name="Nakano M."/>
            <person name="Shan H."/>
            <person name="Telgmann-Rauber A."/>
            <person name="Kanno A."/>
            <person name="Yue Z."/>
            <person name="Chen H."/>
            <person name="Li W."/>
            <person name="Chen Y."/>
            <person name="Xu X."/>
            <person name="Zhang Y."/>
            <person name="Luo S."/>
            <person name="Chen H."/>
            <person name="Gao J."/>
            <person name="Mao Z."/>
            <person name="Pires J.C."/>
            <person name="Luo M."/>
            <person name="Kudrna D."/>
            <person name="Wing R.A."/>
            <person name="Meyers B.C."/>
            <person name="Yi K."/>
            <person name="Kong H."/>
            <person name="Lavrijsen P."/>
            <person name="Sunseri F."/>
            <person name="Falavigna A."/>
            <person name="Ye Y."/>
            <person name="Leebens-Mack J.H."/>
            <person name="Chen G."/>
        </authorList>
    </citation>
    <scope>NUCLEOTIDE SEQUENCE [LARGE SCALE GENOMIC DNA]</scope>
    <source>
        <strain evidence="3">cv. DH0086</strain>
    </source>
</reference>
<keyword evidence="3" id="KW-1185">Reference proteome</keyword>
<proteinExistence type="predicted"/>
<evidence type="ECO:0000313" key="3">
    <source>
        <dbReference type="Proteomes" id="UP000243459"/>
    </source>
</evidence>
<accession>A0A5P1ECG2</accession>
<dbReference type="EMBL" id="CM007387">
    <property type="protein sequence ID" value="ONK62897.1"/>
    <property type="molecule type" value="Genomic_DNA"/>
</dbReference>
<sequence>MEKKEERHERREAAGEEQRRQWRRRKRDMGEEEKQQGKGRGDNGEVGEEAVAKEVTALMICGVSVVEQFRLGVPHSTYRFLIGQYGYHYSGYSLSSKMTAVGGFLMNKSGRRPLLLIFSINMKRSAGSLCDAKELVPFSGFIRCLQFYDVLELIR</sequence>
<evidence type="ECO:0000256" key="1">
    <source>
        <dbReference type="SAM" id="MobiDB-lite"/>
    </source>
</evidence>
<feature type="region of interest" description="Disordered" evidence="1">
    <location>
        <begin position="1"/>
        <end position="46"/>
    </location>
</feature>
<gene>
    <name evidence="2" type="ORF">A4U43_C07F9260</name>
</gene>
<feature type="compositionally biased region" description="Basic and acidic residues" evidence="1">
    <location>
        <begin position="1"/>
        <end position="20"/>
    </location>
</feature>
<evidence type="ECO:0000313" key="2">
    <source>
        <dbReference type="EMBL" id="ONK62897.1"/>
    </source>
</evidence>